<accession>A0A1F5KK98</accession>
<feature type="domain" description="Glycosyltransferase 2-like" evidence="6">
    <location>
        <begin position="5"/>
        <end position="141"/>
    </location>
</feature>
<evidence type="ECO:0000313" key="8">
    <source>
        <dbReference type="EMBL" id="OGE41358.1"/>
    </source>
</evidence>
<keyword evidence="2 5" id="KW-0812">Transmembrane</keyword>
<evidence type="ECO:0000259" key="6">
    <source>
        <dbReference type="Pfam" id="PF00535"/>
    </source>
</evidence>
<gene>
    <name evidence="8" type="ORF">A3D25_02430</name>
</gene>
<proteinExistence type="predicted"/>
<reference evidence="8 9" key="1">
    <citation type="journal article" date="2016" name="Nat. Commun.">
        <title>Thousands of microbial genomes shed light on interconnected biogeochemical processes in an aquifer system.</title>
        <authorList>
            <person name="Anantharaman K."/>
            <person name="Brown C.T."/>
            <person name="Hug L.A."/>
            <person name="Sharon I."/>
            <person name="Castelle C.J."/>
            <person name="Probst A.J."/>
            <person name="Thomas B.C."/>
            <person name="Singh A."/>
            <person name="Wilkins M.J."/>
            <person name="Karaoz U."/>
            <person name="Brodie E.L."/>
            <person name="Williams K.H."/>
            <person name="Hubbard S.S."/>
            <person name="Banfield J.F."/>
        </authorList>
    </citation>
    <scope>NUCLEOTIDE SEQUENCE [LARGE SCALE GENOMIC DNA]</scope>
</reference>
<dbReference type="GO" id="GO:0000271">
    <property type="term" value="P:polysaccharide biosynthetic process"/>
    <property type="evidence" value="ECO:0007669"/>
    <property type="project" value="InterPro"/>
</dbReference>
<dbReference type="InterPro" id="IPR007267">
    <property type="entry name" value="GtrA_DPMS_TM"/>
</dbReference>
<dbReference type="GO" id="GO:0016020">
    <property type="term" value="C:membrane"/>
    <property type="evidence" value="ECO:0007669"/>
    <property type="project" value="UniProtKB-SubCell"/>
</dbReference>
<keyword evidence="3 5" id="KW-1133">Transmembrane helix</keyword>
<dbReference type="AlphaFoldDB" id="A0A1F5KK98"/>
<protein>
    <recommendedName>
        <fullName evidence="10">Glycosyltransferase 2-like domain-containing protein</fullName>
    </recommendedName>
</protein>
<dbReference type="InterPro" id="IPR001173">
    <property type="entry name" value="Glyco_trans_2-like"/>
</dbReference>
<evidence type="ECO:0000313" key="9">
    <source>
        <dbReference type="Proteomes" id="UP000177328"/>
    </source>
</evidence>
<evidence type="ECO:0000259" key="7">
    <source>
        <dbReference type="Pfam" id="PF04138"/>
    </source>
</evidence>
<sequence length="392" mass="44991">MKIVSVVLPTYNEKDNIEKFIDGVLDQEKELPGWKIEIIVADDVRTSDGTDLIVKKLASKNSQIHYLQVEPGLGVGLITAHLYALKNLQPDIMAQMDADGQVEIDILPRMVKTIEEGYTYVQGSRFVKGGKNNLSISRRFFSATMSLVVRIIMGPWDFQEFANSARAFTPQLFSKINLNRLPWKQQTFIIQPAFVHEAMIAGAKYKEIPLIFKDRAEGYSKNKIINYSYDVLTYVIEARLHKWGIKVPFFKWSHKAKVIIKFSVVGFTGTIVDLFFYNLFIRWFGFVPAVARLFSASLGIVNNFTWNSLWTFKGRQTTTKVWQRFLMYCLVSTGAIFISISITAVLDYIYGEGILSIFGLKIAYHNIIFLTTIPPVMAWNFTINHFVTWRRK</sequence>
<evidence type="ECO:0000256" key="5">
    <source>
        <dbReference type="SAM" id="Phobius"/>
    </source>
</evidence>
<feature type="transmembrane region" description="Helical" evidence="5">
    <location>
        <begin position="325"/>
        <end position="350"/>
    </location>
</feature>
<name>A0A1F5KK98_9BACT</name>
<evidence type="ECO:0000256" key="2">
    <source>
        <dbReference type="ARBA" id="ARBA00022692"/>
    </source>
</evidence>
<comment type="subcellular location">
    <subcellularLocation>
        <location evidence="1">Membrane</location>
        <topology evidence="1">Multi-pass membrane protein</topology>
    </subcellularLocation>
</comment>
<feature type="transmembrane region" description="Helical" evidence="5">
    <location>
        <begin position="362"/>
        <end position="383"/>
    </location>
</feature>
<dbReference type="Pfam" id="PF00535">
    <property type="entry name" value="Glycos_transf_2"/>
    <property type="match status" value="1"/>
</dbReference>
<feature type="transmembrane region" description="Helical" evidence="5">
    <location>
        <begin position="283"/>
        <end position="304"/>
    </location>
</feature>
<dbReference type="PANTHER" id="PTHR48090">
    <property type="entry name" value="UNDECAPRENYL-PHOSPHATE 4-DEOXY-4-FORMAMIDO-L-ARABINOSE TRANSFERASE-RELATED"/>
    <property type="match status" value="1"/>
</dbReference>
<evidence type="ECO:0008006" key="10">
    <source>
        <dbReference type="Google" id="ProtNLM"/>
    </source>
</evidence>
<dbReference type="Gene3D" id="3.90.550.10">
    <property type="entry name" value="Spore Coat Polysaccharide Biosynthesis Protein SpsA, Chain A"/>
    <property type="match status" value="1"/>
</dbReference>
<evidence type="ECO:0000256" key="3">
    <source>
        <dbReference type="ARBA" id="ARBA00022989"/>
    </source>
</evidence>
<evidence type="ECO:0000256" key="1">
    <source>
        <dbReference type="ARBA" id="ARBA00004141"/>
    </source>
</evidence>
<dbReference type="InterPro" id="IPR050256">
    <property type="entry name" value="Glycosyltransferase_2"/>
</dbReference>
<dbReference type="EMBL" id="MFDD01000002">
    <property type="protein sequence ID" value="OGE41358.1"/>
    <property type="molecule type" value="Genomic_DNA"/>
</dbReference>
<dbReference type="InterPro" id="IPR029044">
    <property type="entry name" value="Nucleotide-diphossugar_trans"/>
</dbReference>
<evidence type="ECO:0000256" key="4">
    <source>
        <dbReference type="ARBA" id="ARBA00023136"/>
    </source>
</evidence>
<feature type="domain" description="GtrA/DPMS transmembrane" evidence="7">
    <location>
        <begin position="261"/>
        <end position="389"/>
    </location>
</feature>
<dbReference type="SUPFAM" id="SSF53448">
    <property type="entry name" value="Nucleotide-diphospho-sugar transferases"/>
    <property type="match status" value="1"/>
</dbReference>
<dbReference type="Pfam" id="PF04138">
    <property type="entry name" value="GtrA_DPMS_TM"/>
    <property type="match status" value="1"/>
</dbReference>
<organism evidence="8 9">
    <name type="scientific">Candidatus Daviesbacteria bacterium RIFCSPHIGHO2_02_FULL_43_12</name>
    <dbReference type="NCBI Taxonomy" id="1797776"/>
    <lineage>
        <taxon>Bacteria</taxon>
        <taxon>Candidatus Daviesiibacteriota</taxon>
    </lineage>
</organism>
<feature type="transmembrane region" description="Helical" evidence="5">
    <location>
        <begin position="258"/>
        <end position="277"/>
    </location>
</feature>
<keyword evidence="4 5" id="KW-0472">Membrane</keyword>
<dbReference type="Proteomes" id="UP000177328">
    <property type="component" value="Unassembled WGS sequence"/>
</dbReference>
<comment type="caution">
    <text evidence="8">The sequence shown here is derived from an EMBL/GenBank/DDBJ whole genome shotgun (WGS) entry which is preliminary data.</text>
</comment>
<dbReference type="PANTHER" id="PTHR48090:SF7">
    <property type="entry name" value="RFBJ PROTEIN"/>
    <property type="match status" value="1"/>
</dbReference>